<dbReference type="OrthoDB" id="384253at2"/>
<dbReference type="GO" id="GO:0110154">
    <property type="term" value="P:RNA decapping"/>
    <property type="evidence" value="ECO:0007669"/>
    <property type="project" value="TreeGrafter"/>
</dbReference>
<dbReference type="InterPro" id="IPR004843">
    <property type="entry name" value="Calcineurin-like_PHP"/>
</dbReference>
<keyword evidence="3" id="KW-1185">Reference proteome</keyword>
<dbReference type="InterPro" id="IPR050126">
    <property type="entry name" value="Ap4A_hydrolase"/>
</dbReference>
<accession>A0A2U8DVC1</accession>
<dbReference type="InterPro" id="IPR029052">
    <property type="entry name" value="Metallo-depent_PP-like"/>
</dbReference>
<evidence type="ECO:0000259" key="1">
    <source>
        <dbReference type="Pfam" id="PF00149"/>
    </source>
</evidence>
<name>A0A2U8DVC1_9CLOT</name>
<evidence type="ECO:0000313" key="2">
    <source>
        <dbReference type="EMBL" id="AWI06736.1"/>
    </source>
</evidence>
<dbReference type="SUPFAM" id="SSF56300">
    <property type="entry name" value="Metallo-dependent phosphatases"/>
    <property type="match status" value="1"/>
</dbReference>
<feature type="domain" description="Calcineurin-like phosphoesterase" evidence="1">
    <location>
        <begin position="2"/>
        <end position="180"/>
    </location>
</feature>
<dbReference type="GO" id="GO:0005737">
    <property type="term" value="C:cytoplasm"/>
    <property type="evidence" value="ECO:0007669"/>
    <property type="project" value="TreeGrafter"/>
</dbReference>
<protein>
    <recommendedName>
        <fullName evidence="1">Calcineurin-like phosphoesterase domain-containing protein</fullName>
    </recommendedName>
</protein>
<dbReference type="RefSeq" id="WP_032077333.1">
    <property type="nucleotide sequence ID" value="NZ_CP020953.1"/>
</dbReference>
<dbReference type="GO" id="GO:0008803">
    <property type="term" value="F:bis(5'-nucleosyl)-tetraphosphatase (symmetrical) activity"/>
    <property type="evidence" value="ECO:0007669"/>
    <property type="project" value="TreeGrafter"/>
</dbReference>
<gene>
    <name evidence="2" type="ORF">B9W14_20295</name>
</gene>
<dbReference type="GO" id="GO:0016791">
    <property type="term" value="F:phosphatase activity"/>
    <property type="evidence" value="ECO:0007669"/>
    <property type="project" value="TreeGrafter"/>
</dbReference>
<evidence type="ECO:0000313" key="3">
    <source>
        <dbReference type="Proteomes" id="UP000244910"/>
    </source>
</evidence>
<dbReference type="PANTHER" id="PTHR42850">
    <property type="entry name" value="METALLOPHOSPHOESTERASE"/>
    <property type="match status" value="1"/>
</dbReference>
<sequence>MLIIGDIHGQLSILKKLLENVKDDNIYFVGDLIDRGIHGVETLQYVKNKKYKIVLGNHEAMMLKYLESKKEWDKQLWFDNGGQETLFAYNQLSDQEQGEILCFIKRLPYYFYIDDIDILISHSGVNANAYFLKDSDANKADLKTLLNIQEPKDYLWSRHEEFIFNDNLKEYSTVFVAGHTITKKIDFFIDEPKVLRFDNRFLIDCGAFNTGTLGSIKISDNNVKAHYYSDEKGYYVEDLGKLR</sequence>
<organism evidence="2 3">
    <name type="scientific">Clostridium drakei</name>
    <dbReference type="NCBI Taxonomy" id="332101"/>
    <lineage>
        <taxon>Bacteria</taxon>
        <taxon>Bacillati</taxon>
        <taxon>Bacillota</taxon>
        <taxon>Clostridia</taxon>
        <taxon>Eubacteriales</taxon>
        <taxon>Clostridiaceae</taxon>
        <taxon>Clostridium</taxon>
    </lineage>
</organism>
<reference evidence="3" key="1">
    <citation type="submission" date="2017-04" db="EMBL/GenBank/DDBJ databases">
        <authorList>
            <person name="Song Y."/>
            <person name="Cho B.-K."/>
        </authorList>
    </citation>
    <scope>NUCLEOTIDE SEQUENCE [LARGE SCALE GENOMIC DNA]</scope>
    <source>
        <strain evidence="3">SL1</strain>
    </source>
</reference>
<dbReference type="Proteomes" id="UP000244910">
    <property type="component" value="Chromosome"/>
</dbReference>
<dbReference type="KEGG" id="cdrk:B9W14_20295"/>
<proteinExistence type="predicted"/>
<dbReference type="EMBL" id="CP020953">
    <property type="protein sequence ID" value="AWI06736.1"/>
    <property type="molecule type" value="Genomic_DNA"/>
</dbReference>
<dbReference type="Pfam" id="PF00149">
    <property type="entry name" value="Metallophos"/>
    <property type="match status" value="1"/>
</dbReference>
<dbReference type="AlphaFoldDB" id="A0A2U8DVC1"/>
<dbReference type="PANTHER" id="PTHR42850:SF4">
    <property type="entry name" value="ZINC-DEPENDENT ENDOPOLYPHOSPHATASE"/>
    <property type="match status" value="1"/>
</dbReference>
<dbReference type="Gene3D" id="3.60.21.10">
    <property type="match status" value="1"/>
</dbReference>